<feature type="domain" description="Amidase" evidence="3">
    <location>
        <begin position="181"/>
        <end position="368"/>
    </location>
</feature>
<evidence type="ECO:0000256" key="1">
    <source>
        <dbReference type="ARBA" id="ARBA00009199"/>
    </source>
</evidence>
<dbReference type="OrthoDB" id="6428749at2759"/>
<gene>
    <name evidence="4" type="ORF">H634G_09529</name>
</gene>
<dbReference type="InterPro" id="IPR023631">
    <property type="entry name" value="Amidase_dom"/>
</dbReference>
<dbReference type="Proteomes" id="UP000054544">
    <property type="component" value="Unassembled WGS sequence"/>
</dbReference>
<accession>A0A0D9NN53</accession>
<name>A0A0D9NN53_METAN</name>
<proteinExistence type="inferred from homology"/>
<dbReference type="STRING" id="1291518.A0A0D9NN53"/>
<comment type="similarity">
    <text evidence="1">Belongs to the amidase family.</text>
</comment>
<evidence type="ECO:0000256" key="2">
    <source>
        <dbReference type="ARBA" id="ARBA00022801"/>
    </source>
</evidence>
<evidence type="ECO:0000313" key="5">
    <source>
        <dbReference type="Proteomes" id="UP000054544"/>
    </source>
</evidence>
<organism evidence="4 5">
    <name type="scientific">Metarhizium anisopliae BRIP 53293</name>
    <dbReference type="NCBI Taxonomy" id="1291518"/>
    <lineage>
        <taxon>Eukaryota</taxon>
        <taxon>Fungi</taxon>
        <taxon>Dikarya</taxon>
        <taxon>Ascomycota</taxon>
        <taxon>Pezizomycotina</taxon>
        <taxon>Sordariomycetes</taxon>
        <taxon>Hypocreomycetidae</taxon>
        <taxon>Hypocreales</taxon>
        <taxon>Clavicipitaceae</taxon>
        <taxon>Metarhizium</taxon>
    </lineage>
</organism>
<evidence type="ECO:0000259" key="3">
    <source>
        <dbReference type="Pfam" id="PF01425"/>
    </source>
</evidence>
<evidence type="ECO:0000313" key="4">
    <source>
        <dbReference type="EMBL" id="KJK75183.1"/>
    </source>
</evidence>
<dbReference type="AlphaFoldDB" id="A0A0D9NN53"/>
<keyword evidence="2" id="KW-0378">Hydrolase</keyword>
<sequence length="376" mass="42130">MSGSPWQRVAWQKNMATLAKIPPEWILPEAVLEEAAAMRHITGPFIRKLLNEEEVTITEAPTAQLIGYIRTRQYSAKEVAAAYCKEPHSPISWLNNCLHEIFFQDEIEQAVNLDRQLKETGEFAGPMHGVPVSLKDQFHVKYAAETSMGRICSHSGRILWNALYQAILRAILLSNSRKFIVDAVKHSGHTVIEWEPPSHEEALALHDIILDIDGGDDVWRQLSILHEPVIPQVSERFGNGPKDPVPTLELLDIVLKHKAYVARYLEYWASTVKHTGTGRDVDAVILPVAPHAVVIPGEYFITASYTEFVNILDFTSAVLPGTKADKNVDVAHGDFKPLTPNDEVNWRAYNADKYDGAPVCVQWVGSSKRSESWALQ</sequence>
<keyword evidence="5" id="KW-1185">Reference proteome</keyword>
<dbReference type="EMBL" id="KE384751">
    <property type="protein sequence ID" value="KJK75183.1"/>
    <property type="molecule type" value="Genomic_DNA"/>
</dbReference>
<dbReference type="InterPro" id="IPR036928">
    <property type="entry name" value="AS_sf"/>
</dbReference>
<dbReference type="PANTHER" id="PTHR46072">
    <property type="entry name" value="AMIDASE-RELATED-RELATED"/>
    <property type="match status" value="1"/>
</dbReference>
<dbReference type="Gene3D" id="3.90.1300.10">
    <property type="entry name" value="Amidase signature (AS) domain"/>
    <property type="match status" value="2"/>
</dbReference>
<feature type="domain" description="Amidase" evidence="3">
    <location>
        <begin position="96"/>
        <end position="151"/>
    </location>
</feature>
<dbReference type="GO" id="GO:0016787">
    <property type="term" value="F:hydrolase activity"/>
    <property type="evidence" value="ECO:0007669"/>
    <property type="project" value="UniProtKB-KW"/>
</dbReference>
<dbReference type="Pfam" id="PF01425">
    <property type="entry name" value="Amidase"/>
    <property type="match status" value="2"/>
</dbReference>
<dbReference type="SUPFAM" id="SSF75304">
    <property type="entry name" value="Amidase signature (AS) enzymes"/>
    <property type="match status" value="2"/>
</dbReference>
<dbReference type="PANTHER" id="PTHR46072:SF8">
    <property type="entry name" value="AMIDASE DOMAIN-CONTAINING PROTEIN"/>
    <property type="match status" value="1"/>
</dbReference>
<protein>
    <recommendedName>
        <fullName evidence="3">Amidase domain-containing protein</fullName>
    </recommendedName>
</protein>
<reference evidence="5" key="1">
    <citation type="journal article" date="2014" name="BMC Genomics">
        <title>The genome sequence of the biocontrol fungus Metarhizium anisopliae and comparative genomics of Metarhizium species.</title>
        <authorList>
            <person name="Pattemore J.A."/>
            <person name="Hane J.K."/>
            <person name="Williams A.H."/>
            <person name="Wilson B.A."/>
            <person name="Stodart B.J."/>
            <person name="Ash G.J."/>
        </authorList>
    </citation>
    <scope>NUCLEOTIDE SEQUENCE [LARGE SCALE GENOMIC DNA]</scope>
    <source>
        <strain evidence="5">BRIP 53293</strain>
    </source>
</reference>